<comment type="subcellular location">
    <subcellularLocation>
        <location evidence="1">Cell envelope</location>
    </subcellularLocation>
</comment>
<evidence type="ECO:0000313" key="7">
    <source>
        <dbReference type="EMBL" id="TKC62201.1"/>
    </source>
</evidence>
<dbReference type="PANTHER" id="PTHR42852">
    <property type="entry name" value="THIOL:DISULFIDE INTERCHANGE PROTEIN DSBE"/>
    <property type="match status" value="1"/>
</dbReference>
<dbReference type="InterPro" id="IPR036249">
    <property type="entry name" value="Thioredoxin-like_sf"/>
</dbReference>
<dbReference type="Pfam" id="PF13905">
    <property type="entry name" value="Thioredoxin_8"/>
    <property type="match status" value="1"/>
</dbReference>
<dbReference type="InterPro" id="IPR013766">
    <property type="entry name" value="Thioredoxin_domain"/>
</dbReference>
<evidence type="ECO:0000256" key="4">
    <source>
        <dbReference type="ARBA" id="ARBA00023284"/>
    </source>
</evidence>
<dbReference type="PROSITE" id="PS51352">
    <property type="entry name" value="THIOREDOXIN_2"/>
    <property type="match status" value="1"/>
</dbReference>
<keyword evidence="4" id="KW-0676">Redox-active center</keyword>
<dbReference type="RefSeq" id="WP_136879851.1">
    <property type="nucleotide sequence ID" value="NZ_SWDX01000003.1"/>
</dbReference>
<evidence type="ECO:0000313" key="8">
    <source>
        <dbReference type="Proteomes" id="UP000309594"/>
    </source>
</evidence>
<proteinExistence type="predicted"/>
<evidence type="ECO:0000256" key="5">
    <source>
        <dbReference type="SAM" id="SignalP"/>
    </source>
</evidence>
<dbReference type="EMBL" id="SWDX01000003">
    <property type="protein sequence ID" value="TKC62201.1"/>
    <property type="molecule type" value="Genomic_DNA"/>
</dbReference>
<evidence type="ECO:0000256" key="1">
    <source>
        <dbReference type="ARBA" id="ARBA00004196"/>
    </source>
</evidence>
<dbReference type="Gene3D" id="3.40.30.10">
    <property type="entry name" value="Glutaredoxin"/>
    <property type="match status" value="1"/>
</dbReference>
<feature type="chain" id="PRO_5020730135" evidence="5">
    <location>
        <begin position="23"/>
        <end position="502"/>
    </location>
</feature>
<dbReference type="Proteomes" id="UP000309594">
    <property type="component" value="Unassembled WGS sequence"/>
</dbReference>
<feature type="domain" description="Thioredoxin" evidence="6">
    <location>
        <begin position="344"/>
        <end position="489"/>
    </location>
</feature>
<keyword evidence="3" id="KW-1015">Disulfide bond</keyword>
<dbReference type="AlphaFoldDB" id="A0A4U1GDQ6"/>
<dbReference type="PANTHER" id="PTHR42852:SF6">
    <property type="entry name" value="THIOL:DISULFIDE INTERCHANGE PROTEIN DSBE"/>
    <property type="match status" value="1"/>
</dbReference>
<sequence length="502" mass="58059">MKNLKKIIIIAIFFAISANAFAQSKDGHPTFRGSVKLPGNFKSSFDSLLITYWAPSFTGGSSAAGAIRLVTDEHGNFSFNLPKYTKPSLFRIYIRRKNQNEMIFDHRFFEPFDSIYINLFKGEGYSTAVFSGYGSEKYNIANQLDKIHKEYTDEYIKSRKVYNDLRTRLIYIEKLTRDFERKQIHLIENSGLDQKMQKLVKYENGQIYSSWVLEHHAELGWAKDDQSRQILKESFNRNRLEFSHPVDPVMDLCSVYLLELPGLLARGMEINSPVFTLESFYHILKNNYSGHIRDILLTNLFLGRRGLIKGMQFDNSSFDSLMREGEKLVVSPELKKRFHYRLRMVVGEKVFEASFIDLNGKTVSLSSLKGKVVLIDMWNIGCGFCADFHKRFKKEILPFLKDEKDFVYLSIGTDKTKEKWQDGINSGLYTSPEYLNVSTGNLSLDHPFAKFYDIQGLPFIMGMDKNGKVFFRESPDLKDLLDQIRIALKQTPFKSKENSALR</sequence>
<accession>A0A4U1GDQ6</accession>
<feature type="signal peptide" evidence="5">
    <location>
        <begin position="1"/>
        <end position="22"/>
    </location>
</feature>
<dbReference type="InterPro" id="IPR012336">
    <property type="entry name" value="Thioredoxin-like_fold"/>
</dbReference>
<keyword evidence="5" id="KW-0732">Signal</keyword>
<name>A0A4U1GDQ6_9SPHI</name>
<evidence type="ECO:0000259" key="6">
    <source>
        <dbReference type="PROSITE" id="PS51352"/>
    </source>
</evidence>
<evidence type="ECO:0000256" key="3">
    <source>
        <dbReference type="ARBA" id="ARBA00023157"/>
    </source>
</evidence>
<reference evidence="7 8" key="1">
    <citation type="submission" date="2019-04" db="EMBL/GenBank/DDBJ databases">
        <title>Pedobacter sp. RP-1-16 sp. nov., isolated from Arctic soil.</title>
        <authorList>
            <person name="Dahal R.H."/>
            <person name="Kim D.-U."/>
        </authorList>
    </citation>
    <scope>NUCLEOTIDE SEQUENCE [LARGE SCALE GENOMIC DNA]</scope>
    <source>
        <strain evidence="7 8">RP-1-16</strain>
    </source>
</reference>
<dbReference type="GO" id="GO:0017004">
    <property type="term" value="P:cytochrome complex assembly"/>
    <property type="evidence" value="ECO:0007669"/>
    <property type="project" value="UniProtKB-KW"/>
</dbReference>
<dbReference type="InterPro" id="IPR050553">
    <property type="entry name" value="Thioredoxin_ResA/DsbE_sf"/>
</dbReference>
<keyword evidence="2" id="KW-0201">Cytochrome c-type biogenesis</keyword>
<dbReference type="GO" id="GO:0030313">
    <property type="term" value="C:cell envelope"/>
    <property type="evidence" value="ECO:0007669"/>
    <property type="project" value="UniProtKB-SubCell"/>
</dbReference>
<gene>
    <name evidence="7" type="ORF">FBD94_08240</name>
</gene>
<comment type="caution">
    <text evidence="7">The sequence shown here is derived from an EMBL/GenBank/DDBJ whole genome shotgun (WGS) entry which is preliminary data.</text>
</comment>
<organism evidence="7 8">
    <name type="scientific">Pedobacter hiemivivus</name>
    <dbReference type="NCBI Taxonomy" id="2530454"/>
    <lineage>
        <taxon>Bacteria</taxon>
        <taxon>Pseudomonadati</taxon>
        <taxon>Bacteroidota</taxon>
        <taxon>Sphingobacteriia</taxon>
        <taxon>Sphingobacteriales</taxon>
        <taxon>Sphingobacteriaceae</taxon>
        <taxon>Pedobacter</taxon>
    </lineage>
</organism>
<dbReference type="SUPFAM" id="SSF52833">
    <property type="entry name" value="Thioredoxin-like"/>
    <property type="match status" value="1"/>
</dbReference>
<evidence type="ECO:0000256" key="2">
    <source>
        <dbReference type="ARBA" id="ARBA00022748"/>
    </source>
</evidence>
<protein>
    <submittedName>
        <fullName evidence="7">Redoxin domain-containing protein</fullName>
    </submittedName>
</protein>